<organism evidence="5 6">
    <name type="scientific">Trichoplax adhaerens</name>
    <name type="common">Trichoplax reptans</name>
    <dbReference type="NCBI Taxonomy" id="10228"/>
    <lineage>
        <taxon>Eukaryota</taxon>
        <taxon>Metazoa</taxon>
        <taxon>Placozoa</taxon>
        <taxon>Uniplacotomia</taxon>
        <taxon>Trichoplacea</taxon>
        <taxon>Trichoplacidae</taxon>
        <taxon>Trichoplax</taxon>
    </lineage>
</organism>
<name>B3SDM8_TRIAD</name>
<dbReference type="InParanoid" id="B3SDM8"/>
<dbReference type="EMBL" id="DS985282">
    <property type="protein sequence ID" value="EDV19163.1"/>
    <property type="molecule type" value="Genomic_DNA"/>
</dbReference>
<dbReference type="STRING" id="10228.B3SDM8"/>
<dbReference type="Pfam" id="PF19033">
    <property type="entry name" value="Intu_longin_3"/>
    <property type="match status" value="1"/>
</dbReference>
<dbReference type="Proteomes" id="UP000009022">
    <property type="component" value="Unassembled WGS sequence"/>
</dbReference>
<comment type="similarity">
    <text evidence="1">Belongs to the CCZ1 family.</text>
</comment>
<dbReference type="OrthoDB" id="240546at2759"/>
<evidence type="ECO:0000313" key="6">
    <source>
        <dbReference type="Proteomes" id="UP000009022"/>
    </source>
</evidence>
<accession>B3SDM8</accession>
<dbReference type="PhylomeDB" id="B3SDM8"/>
<evidence type="ECO:0000259" key="3">
    <source>
        <dbReference type="Pfam" id="PF19032"/>
    </source>
</evidence>
<dbReference type="FunCoup" id="B3SDM8">
    <property type="interactions" value="1805"/>
</dbReference>
<feature type="domain" description="CCZ1/INTU/HSP4 first Longin" evidence="2">
    <location>
        <begin position="10"/>
        <end position="127"/>
    </location>
</feature>
<feature type="domain" description="CCZ1/INTU second Longin" evidence="3">
    <location>
        <begin position="196"/>
        <end position="297"/>
    </location>
</feature>
<dbReference type="Pfam" id="PF19032">
    <property type="entry name" value="Intu_longin_2"/>
    <property type="match status" value="1"/>
</dbReference>
<proteinExistence type="inferred from homology"/>
<dbReference type="Pfam" id="PF19031">
    <property type="entry name" value="Intu_longin_1"/>
    <property type="match status" value="1"/>
</dbReference>
<dbReference type="eggNOG" id="KOG2622">
    <property type="taxonomic scope" value="Eukaryota"/>
</dbReference>
<dbReference type="OMA" id="DCQALHT"/>
<dbReference type="HOGENOM" id="CLU_037828_2_0_1"/>
<gene>
    <name evidence="5" type="ORF">TRIADDRAFT_34036</name>
</gene>
<evidence type="ECO:0000313" key="5">
    <source>
        <dbReference type="EMBL" id="EDV19163.1"/>
    </source>
</evidence>
<dbReference type="GO" id="GO:0035658">
    <property type="term" value="C:Mon1-Ccz1 complex"/>
    <property type="evidence" value="ECO:0007669"/>
    <property type="project" value="InterPro"/>
</dbReference>
<dbReference type="InterPro" id="IPR013176">
    <property type="entry name" value="Ccz1"/>
</dbReference>
<evidence type="ECO:0000259" key="2">
    <source>
        <dbReference type="Pfam" id="PF19031"/>
    </source>
</evidence>
<evidence type="ECO:0008006" key="7">
    <source>
        <dbReference type="Google" id="ProtNLM"/>
    </source>
</evidence>
<dbReference type="AlphaFoldDB" id="B3SDM8"/>
<dbReference type="RefSeq" id="XP_002118341.1">
    <property type="nucleotide sequence ID" value="XM_002118305.1"/>
</dbReference>
<evidence type="ECO:0000259" key="4">
    <source>
        <dbReference type="Pfam" id="PF19033"/>
    </source>
</evidence>
<protein>
    <recommendedName>
        <fullName evidence="7">CCZ1/INTU/HSP4 first Longin domain-containing protein</fullName>
    </recommendedName>
</protein>
<evidence type="ECO:0000256" key="1">
    <source>
        <dbReference type="ARBA" id="ARBA00005352"/>
    </source>
</evidence>
<dbReference type="InterPro" id="IPR043988">
    <property type="entry name" value="CCZ1/INTU_longin_2"/>
</dbReference>
<dbReference type="CTD" id="6759563"/>
<dbReference type="KEGG" id="tad:TRIADDRAFT_34036"/>
<dbReference type="InterPro" id="IPR043989">
    <property type="entry name" value="CCZ1/INTU/HSP4_longin_3"/>
</dbReference>
<dbReference type="GeneID" id="6759563"/>
<dbReference type="PANTHER" id="PTHR13056">
    <property type="entry name" value="VACUOLAR FUSION PROTEIN CCZ1 HOMOLOG-RELATED"/>
    <property type="match status" value="1"/>
</dbReference>
<dbReference type="InterPro" id="IPR043987">
    <property type="entry name" value="CCZ1/INTU/HSP4_longin_1"/>
</dbReference>
<reference evidence="5 6" key="1">
    <citation type="journal article" date="2008" name="Nature">
        <title>The Trichoplax genome and the nature of placozoans.</title>
        <authorList>
            <person name="Srivastava M."/>
            <person name="Begovic E."/>
            <person name="Chapman J."/>
            <person name="Putnam N.H."/>
            <person name="Hellsten U."/>
            <person name="Kawashima T."/>
            <person name="Kuo A."/>
            <person name="Mitros T."/>
            <person name="Salamov A."/>
            <person name="Carpenter M.L."/>
            <person name="Signorovitch A.Y."/>
            <person name="Moreno M.A."/>
            <person name="Kamm K."/>
            <person name="Grimwood J."/>
            <person name="Schmutz J."/>
            <person name="Shapiro H."/>
            <person name="Grigoriev I.V."/>
            <person name="Buss L.W."/>
            <person name="Schierwater B."/>
            <person name="Dellaporta S.L."/>
            <person name="Rokhsar D.S."/>
        </authorList>
    </citation>
    <scope>NUCLEOTIDE SEQUENCE [LARGE SCALE GENOMIC DNA]</scope>
    <source>
        <strain evidence="5 6">Grell-BS-1999</strain>
    </source>
</reference>
<dbReference type="GO" id="GO:0016192">
    <property type="term" value="P:vesicle-mediated transport"/>
    <property type="evidence" value="ECO:0000318"/>
    <property type="project" value="GO_Central"/>
</dbReference>
<keyword evidence="6" id="KW-1185">Reference proteome</keyword>
<sequence length="458" mass="53202">MTEKSPSTLINFFIFNTTLGQEEGTEHEKILFYYPDADNIDKQSRSVGLSEAIVHFCGTFAPDRPCEVVQTLKSRQVFYQPEENFWMIMALTNKDGNNIVYHQDEVQDQALQSILMLSYKIFRLFNGPFSMTFNESVDSCRELLKHFFTRFIKSIKLAQQDLQDVLQGIRFLPLGKQQFLKVQQFINLIEANFSNITYAQLLFDDQLIWSSLDLDHTQILYGYLTTNLLPNHQEAEVASSLDPNMNRYCLFEPLCTVTNYLFITGPTELGHAASIGKIPRIFINKNGKWEIFAVIVYKVLVDVYIDYYYYNLTSTIDFFRKLDKFIGPQIKQLTFDIAEQNIINRRLSLTEMQYRFIYFNHMNCAFKSSIYPKINQPAIIGPDLMRLFCDIHAEFDKSKSNEEFLAKTATDCWVVGKIADQRELFVAQNLKNGSLLDINDEMKKLVGSLFGNIFYFNS</sequence>
<dbReference type="PANTHER" id="PTHR13056:SF0">
    <property type="entry name" value="VACUOLAR FUSION PROTEIN CCZ1 HOMOLOG-RELATED"/>
    <property type="match status" value="1"/>
</dbReference>
<feature type="domain" description="CCZ1/INTU/HPS4 third Longin" evidence="4">
    <location>
        <begin position="350"/>
        <end position="445"/>
    </location>
</feature>